<reference evidence="2 3" key="1">
    <citation type="journal article" date="2020" name="Genome Biol. Evol.">
        <title>Rhizobium dioscoreae sp. nov., a plant growth-promoting bacterium isolated from yam (Dioscorea species).</title>
        <authorList>
            <person name="Ouyabe M."/>
            <person name="Tanaka N."/>
            <person name="Shiwa Y."/>
            <person name="Fujita N."/>
            <person name="Kikuno H."/>
            <person name="Babil P."/>
            <person name="Shiwachi H."/>
        </authorList>
    </citation>
    <scope>NUCLEOTIDE SEQUENCE [LARGE SCALE GENOMIC DNA]</scope>
    <source>
        <strain evidence="2 3">S-93</strain>
    </source>
</reference>
<protein>
    <submittedName>
        <fullName evidence="2">Uncharacterized protein</fullName>
    </submittedName>
</protein>
<dbReference type="RefSeq" id="WP_113331247.1">
    <property type="nucleotide sequence ID" value="NZ_BLAJ01000004.1"/>
</dbReference>
<evidence type="ECO:0000313" key="3">
    <source>
        <dbReference type="Proteomes" id="UP000390335"/>
    </source>
</evidence>
<organism evidence="2 3">
    <name type="scientific">Rhizobium dioscoreae</name>
    <dbReference type="NCBI Taxonomy" id="2653122"/>
    <lineage>
        <taxon>Bacteria</taxon>
        <taxon>Pseudomonadati</taxon>
        <taxon>Pseudomonadota</taxon>
        <taxon>Alphaproteobacteria</taxon>
        <taxon>Hyphomicrobiales</taxon>
        <taxon>Rhizobiaceae</taxon>
        <taxon>Rhizobium/Agrobacterium group</taxon>
        <taxon>Rhizobium</taxon>
    </lineage>
</organism>
<evidence type="ECO:0000313" key="2">
    <source>
        <dbReference type="EMBL" id="GES51521.1"/>
    </source>
</evidence>
<comment type="caution">
    <text evidence="2">The sequence shown here is derived from an EMBL/GenBank/DDBJ whole genome shotgun (WGS) entry which is preliminary data.</text>
</comment>
<keyword evidence="3" id="KW-1185">Reference proteome</keyword>
<feature type="region of interest" description="Disordered" evidence="1">
    <location>
        <begin position="42"/>
        <end position="64"/>
    </location>
</feature>
<dbReference type="EMBL" id="BLAJ01000004">
    <property type="protein sequence ID" value="GES51521.1"/>
    <property type="molecule type" value="Genomic_DNA"/>
</dbReference>
<name>A0ABQ0Z7H4_9HYPH</name>
<proteinExistence type="predicted"/>
<accession>A0ABQ0Z7H4</accession>
<evidence type="ECO:0000256" key="1">
    <source>
        <dbReference type="SAM" id="MobiDB-lite"/>
    </source>
</evidence>
<gene>
    <name evidence="2" type="ORF">RsS93_41350</name>
</gene>
<sequence length="64" mass="7583">MSRLRRFFRLSAQRDEIETRLLAQEYRALILDDLVDDGTSHELQSKSVELSHEIGSHRRQPYRG</sequence>
<feature type="compositionally biased region" description="Basic and acidic residues" evidence="1">
    <location>
        <begin position="42"/>
        <end position="56"/>
    </location>
</feature>
<dbReference type="Proteomes" id="UP000390335">
    <property type="component" value="Unassembled WGS sequence"/>
</dbReference>